<organism evidence="1 2">
    <name type="scientific">Sphingomonas abaci</name>
    <dbReference type="NCBI Taxonomy" id="237611"/>
    <lineage>
        <taxon>Bacteria</taxon>
        <taxon>Pseudomonadati</taxon>
        <taxon>Pseudomonadota</taxon>
        <taxon>Alphaproteobacteria</taxon>
        <taxon>Sphingomonadales</taxon>
        <taxon>Sphingomonadaceae</taxon>
        <taxon>Sphingomonas</taxon>
    </lineage>
</organism>
<reference evidence="1 2" key="1">
    <citation type="submission" date="2020-08" db="EMBL/GenBank/DDBJ databases">
        <title>Genomic Encyclopedia of Type Strains, Phase IV (KMG-IV): sequencing the most valuable type-strain genomes for metagenomic binning, comparative biology and taxonomic classification.</title>
        <authorList>
            <person name="Goeker M."/>
        </authorList>
    </citation>
    <scope>NUCLEOTIDE SEQUENCE [LARGE SCALE GENOMIC DNA]</scope>
    <source>
        <strain evidence="1 2">DSM 15867</strain>
    </source>
</reference>
<dbReference type="Proteomes" id="UP000574769">
    <property type="component" value="Unassembled WGS sequence"/>
</dbReference>
<comment type="caution">
    <text evidence="1">The sequence shown here is derived from an EMBL/GenBank/DDBJ whole genome shotgun (WGS) entry which is preliminary data.</text>
</comment>
<evidence type="ECO:0000313" key="1">
    <source>
        <dbReference type="EMBL" id="MBB4618919.1"/>
    </source>
</evidence>
<gene>
    <name evidence="1" type="ORF">GGQ96_003065</name>
</gene>
<dbReference type="EMBL" id="JACHNY010000006">
    <property type="protein sequence ID" value="MBB4618919.1"/>
    <property type="molecule type" value="Genomic_DNA"/>
</dbReference>
<accession>A0A7W7EZB0</accession>
<sequence>MLFVLLLFAQADDTLLRTALERTAAEQRCTEAATARTITVCGRRTADRYRVPLVEIVPGDPAHRSVSEERQALLHRTTPIQDQSLFLVGGGMAGATVTAGGRDGDTSLRPLAE</sequence>
<name>A0A7W7EZB0_9SPHN</name>
<protein>
    <submittedName>
        <fullName evidence="1">Uncharacterized protein</fullName>
    </submittedName>
</protein>
<keyword evidence="2" id="KW-1185">Reference proteome</keyword>
<evidence type="ECO:0000313" key="2">
    <source>
        <dbReference type="Proteomes" id="UP000574769"/>
    </source>
</evidence>
<dbReference type="RefSeq" id="WP_184116202.1">
    <property type="nucleotide sequence ID" value="NZ_JACHNY010000006.1"/>
</dbReference>
<dbReference type="AlphaFoldDB" id="A0A7W7EZB0"/>
<proteinExistence type="predicted"/>